<reference evidence="1" key="1">
    <citation type="submission" date="2020-01" db="EMBL/GenBank/DDBJ databases">
        <title>Genome sequence of Kobresia littledalei, the first chromosome-level genome in the family Cyperaceae.</title>
        <authorList>
            <person name="Qu G."/>
        </authorList>
    </citation>
    <scope>NUCLEOTIDE SEQUENCE</scope>
    <source>
        <strain evidence="1">C.B.Clarke</strain>
        <tissue evidence="1">Leaf</tissue>
    </source>
</reference>
<evidence type="ECO:0000313" key="1">
    <source>
        <dbReference type="EMBL" id="KAF3329351.1"/>
    </source>
</evidence>
<sequence>MWKPIKRNTSIQLLKNQKSISPLFTNHVTLDAWTREAVRCDRDGIELGFWIDKETEMDPAAESGEICDDDGFIYRRRRHAGDQASVLSGGGGGEVSG</sequence>
<proteinExistence type="predicted"/>
<dbReference type="Proteomes" id="UP000623129">
    <property type="component" value="Unassembled WGS sequence"/>
</dbReference>
<dbReference type="AlphaFoldDB" id="A0A833V955"/>
<gene>
    <name evidence="1" type="ORF">FCM35_KLT04682</name>
</gene>
<protein>
    <submittedName>
        <fullName evidence="1">Uncharacterized protein</fullName>
    </submittedName>
</protein>
<name>A0A833V955_9POAL</name>
<evidence type="ECO:0000313" key="2">
    <source>
        <dbReference type="Proteomes" id="UP000623129"/>
    </source>
</evidence>
<keyword evidence="2" id="KW-1185">Reference proteome</keyword>
<organism evidence="1 2">
    <name type="scientific">Carex littledalei</name>
    <dbReference type="NCBI Taxonomy" id="544730"/>
    <lineage>
        <taxon>Eukaryota</taxon>
        <taxon>Viridiplantae</taxon>
        <taxon>Streptophyta</taxon>
        <taxon>Embryophyta</taxon>
        <taxon>Tracheophyta</taxon>
        <taxon>Spermatophyta</taxon>
        <taxon>Magnoliopsida</taxon>
        <taxon>Liliopsida</taxon>
        <taxon>Poales</taxon>
        <taxon>Cyperaceae</taxon>
        <taxon>Cyperoideae</taxon>
        <taxon>Cariceae</taxon>
        <taxon>Carex</taxon>
        <taxon>Carex subgen. Euthyceras</taxon>
    </lineage>
</organism>
<dbReference type="EMBL" id="SWLB01000014">
    <property type="protein sequence ID" value="KAF3329351.1"/>
    <property type="molecule type" value="Genomic_DNA"/>
</dbReference>
<comment type="caution">
    <text evidence="1">The sequence shown here is derived from an EMBL/GenBank/DDBJ whole genome shotgun (WGS) entry which is preliminary data.</text>
</comment>
<accession>A0A833V955</accession>